<gene>
    <name evidence="2" type="ORF">GQF63_11020</name>
</gene>
<sequence length="121" mass="13292">MLIPDFYSILHADISADKVEAHIRLQAEHPIFKGHFPGNPVTPGVCMLQIVKELTEQATQQHLRLRHCKNIKFTALINPFTDPELHISLQIKPETAGGFKVTGAASFAATQALKVQALLSA</sequence>
<reference evidence="2 3" key="1">
    <citation type="submission" date="2019-12" db="EMBL/GenBank/DDBJ databases">
        <authorList>
            <person name="Dong K."/>
        </authorList>
    </citation>
    <scope>NUCLEOTIDE SEQUENCE [LARGE SCALE GENOMIC DNA]</scope>
    <source>
        <strain evidence="2 3">JCM 31225</strain>
    </source>
</reference>
<name>A0A6N8KZR1_9SPHI</name>
<evidence type="ECO:0000313" key="3">
    <source>
        <dbReference type="Proteomes" id="UP000435036"/>
    </source>
</evidence>
<dbReference type="AlphaFoldDB" id="A0A6N8KZR1"/>
<dbReference type="OrthoDB" id="9772788at2"/>
<dbReference type="InterPro" id="IPR029069">
    <property type="entry name" value="HotDog_dom_sf"/>
</dbReference>
<protein>
    <submittedName>
        <fullName evidence="2">3-hydroxyacyl-ACP dehydratase</fullName>
    </submittedName>
</protein>
<evidence type="ECO:0000313" key="2">
    <source>
        <dbReference type="EMBL" id="MVZ62557.1"/>
    </source>
</evidence>
<dbReference type="InterPro" id="IPR054545">
    <property type="entry name" value="ApeI-like"/>
</dbReference>
<dbReference type="GO" id="GO:0016829">
    <property type="term" value="F:lyase activity"/>
    <property type="evidence" value="ECO:0007669"/>
    <property type="project" value="UniProtKB-KW"/>
</dbReference>
<feature type="domain" description="ApeI dehydratase-like" evidence="1">
    <location>
        <begin position="15"/>
        <end position="101"/>
    </location>
</feature>
<dbReference type="SUPFAM" id="SSF54637">
    <property type="entry name" value="Thioesterase/thiol ester dehydrase-isomerase"/>
    <property type="match status" value="1"/>
</dbReference>
<evidence type="ECO:0000259" key="1">
    <source>
        <dbReference type="Pfam" id="PF22818"/>
    </source>
</evidence>
<keyword evidence="3" id="KW-1185">Reference proteome</keyword>
<dbReference type="Gene3D" id="3.10.129.10">
    <property type="entry name" value="Hotdog Thioesterase"/>
    <property type="match status" value="1"/>
</dbReference>
<proteinExistence type="predicted"/>
<organism evidence="2 3">
    <name type="scientific">Sphingobacterium humi</name>
    <dbReference type="NCBI Taxonomy" id="1796905"/>
    <lineage>
        <taxon>Bacteria</taxon>
        <taxon>Pseudomonadati</taxon>
        <taxon>Bacteroidota</taxon>
        <taxon>Sphingobacteriia</taxon>
        <taxon>Sphingobacteriales</taxon>
        <taxon>Sphingobacteriaceae</taxon>
        <taxon>Sphingobacterium</taxon>
    </lineage>
</organism>
<dbReference type="EMBL" id="WSQA01000007">
    <property type="protein sequence ID" value="MVZ62557.1"/>
    <property type="molecule type" value="Genomic_DNA"/>
</dbReference>
<comment type="caution">
    <text evidence="2">The sequence shown here is derived from an EMBL/GenBank/DDBJ whole genome shotgun (WGS) entry which is preliminary data.</text>
</comment>
<dbReference type="Proteomes" id="UP000435036">
    <property type="component" value="Unassembled WGS sequence"/>
</dbReference>
<accession>A0A6N8KZR1</accession>
<dbReference type="Pfam" id="PF22818">
    <property type="entry name" value="ApeI-like"/>
    <property type="match status" value="1"/>
</dbReference>